<reference evidence="1" key="1">
    <citation type="submission" date="2023-05" db="EMBL/GenBank/DDBJ databases">
        <title>Cataloging the Phylogenetic Diversity of Human Bladder Bacteria.</title>
        <authorList>
            <person name="Du J."/>
        </authorList>
    </citation>
    <scope>NUCLEOTIDE SEQUENCE</scope>
    <source>
        <strain evidence="1">UMB1231</strain>
    </source>
</reference>
<dbReference type="AlphaFoldDB" id="A0AAJ1Q704"/>
<protein>
    <submittedName>
        <fullName evidence="1">Uncharacterized protein</fullName>
    </submittedName>
</protein>
<dbReference type="EMBL" id="JASOOE010000023">
    <property type="protein sequence ID" value="MDK7188057.1"/>
    <property type="molecule type" value="Genomic_DNA"/>
</dbReference>
<evidence type="ECO:0000313" key="1">
    <source>
        <dbReference type="EMBL" id="MDK7188057.1"/>
    </source>
</evidence>
<organism evidence="1 2">
    <name type="scientific">Facklamia hominis</name>
    <dbReference type="NCBI Taxonomy" id="178214"/>
    <lineage>
        <taxon>Bacteria</taxon>
        <taxon>Bacillati</taxon>
        <taxon>Bacillota</taxon>
        <taxon>Bacilli</taxon>
        <taxon>Lactobacillales</taxon>
        <taxon>Aerococcaceae</taxon>
        <taxon>Facklamia</taxon>
    </lineage>
</organism>
<evidence type="ECO:0000313" key="2">
    <source>
        <dbReference type="Proteomes" id="UP001229251"/>
    </source>
</evidence>
<accession>A0AAJ1Q704</accession>
<dbReference type="Proteomes" id="UP001229251">
    <property type="component" value="Unassembled WGS sequence"/>
</dbReference>
<comment type="caution">
    <text evidence="1">The sequence shown here is derived from an EMBL/GenBank/DDBJ whole genome shotgun (WGS) entry which is preliminary data.</text>
</comment>
<name>A0AAJ1Q704_9LACT</name>
<gene>
    <name evidence="1" type="ORF">QP433_08750</name>
</gene>
<sequence>MSLIELGGYAGALLALVSLSQKIYQLIHKVQEVLDQIHQLQEDLASYQESLIPLQKQVTQQTNRLNTLEAILYAPFPLERSSQPCP</sequence>
<dbReference type="RefSeq" id="WP_016648410.1">
    <property type="nucleotide sequence ID" value="NZ_CP138857.1"/>
</dbReference>
<proteinExistence type="predicted"/>